<evidence type="ECO:0000313" key="10">
    <source>
        <dbReference type="EMBL" id="CCW35232.1"/>
    </source>
</evidence>
<dbReference type="GO" id="GO:0005829">
    <property type="term" value="C:cytosol"/>
    <property type="evidence" value="ECO:0007669"/>
    <property type="project" value="TreeGrafter"/>
</dbReference>
<dbReference type="InterPro" id="IPR036291">
    <property type="entry name" value="NAD(P)-bd_dom_sf"/>
</dbReference>
<feature type="binding site" evidence="7">
    <location>
        <position position="226"/>
    </location>
    <ligand>
        <name>substrate</name>
    </ligand>
</feature>
<comment type="similarity">
    <text evidence="2 7">Belongs to the glucose-6-phosphate dehydrogenase family.</text>
</comment>
<keyword evidence="5 7" id="KW-0560">Oxidoreductase</keyword>
<feature type="binding site" evidence="7">
    <location>
        <position position="158"/>
    </location>
    <ligand>
        <name>NADP(+)</name>
        <dbReference type="ChEBI" id="CHEBI:58349"/>
    </ligand>
</feature>
<dbReference type="EMBL" id="HF951689">
    <property type="protein sequence ID" value="CCW35232.1"/>
    <property type="molecule type" value="Genomic_DNA"/>
</dbReference>
<evidence type="ECO:0000256" key="3">
    <source>
        <dbReference type="ARBA" id="ARBA00022526"/>
    </source>
</evidence>
<dbReference type="EC" id="1.1.1.49" evidence="7"/>
<dbReference type="RefSeq" id="WP_016482771.1">
    <property type="nucleotide sequence ID" value="NC_021487.1"/>
</dbReference>
<dbReference type="InterPro" id="IPR001282">
    <property type="entry name" value="G6P_DH"/>
</dbReference>
<keyword evidence="4 7" id="KW-0521">NADP</keyword>
<dbReference type="GO" id="GO:0004345">
    <property type="term" value="F:glucose-6-phosphate dehydrogenase activity"/>
    <property type="evidence" value="ECO:0007669"/>
    <property type="project" value="UniProtKB-UniRule"/>
</dbReference>
<feature type="binding site" evidence="7">
    <location>
        <position position="354"/>
    </location>
    <ligand>
        <name>substrate</name>
    </ligand>
</feature>
<dbReference type="InterPro" id="IPR019796">
    <property type="entry name" value="G6P_DH_AS"/>
</dbReference>
<feature type="binding site" evidence="7">
    <location>
        <position position="188"/>
    </location>
    <ligand>
        <name>substrate</name>
    </ligand>
</feature>
<keyword evidence="3 7" id="KW-0313">Glucose metabolism</keyword>
<evidence type="ECO:0000256" key="7">
    <source>
        <dbReference type="HAMAP-Rule" id="MF_00966"/>
    </source>
</evidence>
<dbReference type="GO" id="GO:0050661">
    <property type="term" value="F:NADP binding"/>
    <property type="evidence" value="ECO:0007669"/>
    <property type="project" value="UniProtKB-UniRule"/>
</dbReference>
<dbReference type="KEGG" id="ccz:CCALI_01415"/>
<evidence type="ECO:0000256" key="2">
    <source>
        <dbReference type="ARBA" id="ARBA00009975"/>
    </source>
</evidence>
<evidence type="ECO:0000256" key="5">
    <source>
        <dbReference type="ARBA" id="ARBA00023002"/>
    </source>
</evidence>
<dbReference type="UniPathway" id="UPA00115">
    <property type="reaction ID" value="UER00408"/>
</dbReference>
<dbReference type="GO" id="GO:0009051">
    <property type="term" value="P:pentose-phosphate shunt, oxidative branch"/>
    <property type="evidence" value="ECO:0007669"/>
    <property type="project" value="TreeGrafter"/>
</dbReference>
<keyword evidence="6 7" id="KW-0119">Carbohydrate metabolism</keyword>
<dbReference type="PIRSF" id="PIRSF000110">
    <property type="entry name" value="G6PD"/>
    <property type="match status" value="1"/>
</dbReference>
<dbReference type="eggNOG" id="COG0364">
    <property type="taxonomic scope" value="Bacteria"/>
</dbReference>
<feature type="domain" description="Glucose-6-phosphate dehydrogenase NAD-binding" evidence="8">
    <location>
        <begin position="12"/>
        <end position="197"/>
    </location>
</feature>
<dbReference type="NCBIfam" id="TIGR00871">
    <property type="entry name" value="zwf"/>
    <property type="match status" value="1"/>
</dbReference>
<dbReference type="PRINTS" id="PR00079">
    <property type="entry name" value="G6PDHDRGNASE"/>
</dbReference>
<dbReference type="Proteomes" id="UP000014227">
    <property type="component" value="Chromosome I"/>
</dbReference>
<organism evidence="10 11">
    <name type="scientific">Chthonomonas calidirosea (strain DSM 23976 / ICMP 18418 / T49)</name>
    <dbReference type="NCBI Taxonomy" id="1303518"/>
    <lineage>
        <taxon>Bacteria</taxon>
        <taxon>Bacillati</taxon>
        <taxon>Armatimonadota</taxon>
        <taxon>Chthonomonadia</taxon>
        <taxon>Chthonomonadales</taxon>
        <taxon>Chthonomonadaceae</taxon>
        <taxon>Chthonomonas</taxon>
    </lineage>
</organism>
<dbReference type="InterPro" id="IPR022675">
    <property type="entry name" value="G6P_DH_C"/>
</dbReference>
<feature type="domain" description="Glucose-6-phosphate dehydrogenase C-terminal" evidence="9">
    <location>
        <begin position="199"/>
        <end position="500"/>
    </location>
</feature>
<dbReference type="SUPFAM" id="SSF55347">
    <property type="entry name" value="Glyceraldehyde-3-phosphate dehydrogenase-like, C-terminal domain"/>
    <property type="match status" value="1"/>
</dbReference>
<dbReference type="Pfam" id="PF00479">
    <property type="entry name" value="G6PD_N"/>
    <property type="match status" value="1"/>
</dbReference>
<evidence type="ECO:0000313" key="11">
    <source>
        <dbReference type="Proteomes" id="UP000014227"/>
    </source>
</evidence>
<evidence type="ECO:0000259" key="8">
    <source>
        <dbReference type="Pfam" id="PF00479"/>
    </source>
</evidence>
<feature type="binding site" evidence="7">
    <location>
        <position position="49"/>
    </location>
    <ligand>
        <name>NADP(+)</name>
        <dbReference type="ChEBI" id="CHEBI:58349"/>
    </ligand>
</feature>
<dbReference type="InterPro" id="IPR022674">
    <property type="entry name" value="G6P_DH_NAD-bd"/>
</dbReference>
<dbReference type="SUPFAM" id="SSF51735">
    <property type="entry name" value="NAD(P)-binding Rossmann-fold domains"/>
    <property type="match status" value="1"/>
</dbReference>
<sequence>MSSDVTNPCALVLFGSTGDLTRRKIMPALYSLAKQKLLPPAFAIIAFARRDKDDATYREDVRAAIREFAPSLQPEGPEWEAFAQNIFYLRSTLDDSEGYHRLANLLDTLDQERQLGGNRLFYLATPPENFLEIIDHLGRAGLNRQKTPQSWTRIVVEKPFGYDLASARQLNAELRARFREEQIYRIDHYLGKEAVQNILVLRFANHIFEPLFNKNYIDHVQIIVAETIGVEGRGNYFDKSGITRDIIQNHALQVLTLVAMEPPISLHADAIRDEKVKTLRSLRPFSQEDVAQRTVRGQYGPGKLVIDGKEVEVPGYREEEGVDPKSTTETFAAIHFALENWRWAGVPFYVLAGKRLPKRVTEVQIQFKAVPDVLFARTAAEGLRPNRLVIRIQPDEGAFFEVCSKVPGPGLKIQTVQMDFKYGSAFNVPVHDAYERLLLDAIRGDASLFARGDEVEAAWEVVTPILEAWEHLTCPVFPNYPAGTWGPKAAADLLREGQVWRMPQ</sequence>
<comment type="pathway">
    <text evidence="1 7">Carbohydrate degradation; pentose phosphate pathway; D-ribulose 5-phosphate from D-glucose 6-phosphate (oxidative stage): step 1/3.</text>
</comment>
<accession>S0EU78</accession>
<dbReference type="FunCoup" id="S0EU78">
    <property type="interactions" value="266"/>
</dbReference>
<dbReference type="PANTHER" id="PTHR23429">
    <property type="entry name" value="GLUCOSE-6-PHOSPHATE 1-DEHYDROGENASE G6PD"/>
    <property type="match status" value="1"/>
</dbReference>
<evidence type="ECO:0000259" key="9">
    <source>
        <dbReference type="Pfam" id="PF02781"/>
    </source>
</evidence>
<dbReference type="AlphaFoldDB" id="S0EU78"/>
<evidence type="ECO:0000256" key="1">
    <source>
        <dbReference type="ARBA" id="ARBA00004937"/>
    </source>
</evidence>
<comment type="catalytic activity">
    <reaction evidence="7">
        <text>D-glucose 6-phosphate + NADP(+) = 6-phospho-D-glucono-1,5-lactone + NADPH + H(+)</text>
        <dbReference type="Rhea" id="RHEA:15841"/>
        <dbReference type="ChEBI" id="CHEBI:15378"/>
        <dbReference type="ChEBI" id="CHEBI:57783"/>
        <dbReference type="ChEBI" id="CHEBI:57955"/>
        <dbReference type="ChEBI" id="CHEBI:58349"/>
        <dbReference type="ChEBI" id="CHEBI:61548"/>
        <dbReference type="EC" id="1.1.1.49"/>
    </reaction>
</comment>
<name>S0EU78_CHTCT</name>
<feature type="active site" description="Proton acceptor" evidence="7">
    <location>
        <position position="250"/>
    </location>
</feature>
<keyword evidence="11" id="KW-1185">Reference proteome</keyword>
<protein>
    <recommendedName>
        <fullName evidence="7">Glucose-6-phosphate 1-dehydrogenase</fullName>
        <shortName evidence="7">G6PD</shortName>
        <ecNumber evidence="7">1.1.1.49</ecNumber>
    </recommendedName>
</protein>
<dbReference type="OrthoDB" id="9802739at2"/>
<dbReference type="HOGENOM" id="CLU_013524_5_0_0"/>
<dbReference type="PROSITE" id="PS00069">
    <property type="entry name" value="G6P_DEHYDROGENASE"/>
    <property type="match status" value="1"/>
</dbReference>
<comment type="caution">
    <text evidence="7">Lacks conserved residue(s) required for the propagation of feature annotation.</text>
</comment>
<evidence type="ECO:0000256" key="6">
    <source>
        <dbReference type="ARBA" id="ARBA00023277"/>
    </source>
</evidence>
<feature type="binding site" evidence="7">
    <location>
        <position position="192"/>
    </location>
    <ligand>
        <name>substrate</name>
    </ligand>
</feature>
<dbReference type="PATRIC" id="fig|1303518.3.peg.1446"/>
<feature type="binding site" evidence="7">
    <location>
        <begin position="15"/>
        <end position="22"/>
    </location>
    <ligand>
        <name>NADP(+)</name>
        <dbReference type="ChEBI" id="CHEBI:58349"/>
    </ligand>
</feature>
<dbReference type="HAMAP" id="MF_00966">
    <property type="entry name" value="G6PD"/>
    <property type="match status" value="1"/>
</dbReference>
<feature type="binding site" evidence="7">
    <location>
        <position position="245"/>
    </location>
    <ligand>
        <name>substrate</name>
    </ligand>
</feature>
<dbReference type="Gene3D" id="3.30.360.10">
    <property type="entry name" value="Dihydrodipicolinate Reductase, domain 2"/>
    <property type="match status" value="1"/>
</dbReference>
<dbReference type="PANTHER" id="PTHR23429:SF0">
    <property type="entry name" value="GLUCOSE-6-PHOSPHATE 1-DEHYDROGENASE"/>
    <property type="match status" value="1"/>
</dbReference>
<dbReference type="GO" id="GO:0006006">
    <property type="term" value="P:glucose metabolic process"/>
    <property type="evidence" value="ECO:0007669"/>
    <property type="project" value="UniProtKB-KW"/>
</dbReference>
<dbReference type="Pfam" id="PF02781">
    <property type="entry name" value="G6PD_C"/>
    <property type="match status" value="1"/>
</dbReference>
<dbReference type="InParanoid" id="S0EU78"/>
<reference evidence="11" key="1">
    <citation type="submission" date="2013-03" db="EMBL/GenBank/DDBJ databases">
        <title>Genome sequence of Chthonomonas calidirosea, the first sequenced genome from the Armatimonadetes phylum (formally candidate division OP10).</title>
        <authorList>
            <person name="Lee K.C.Y."/>
            <person name="Morgan X.C."/>
            <person name="Dunfield P.F."/>
            <person name="Tamas I."/>
            <person name="Houghton K.M."/>
            <person name="Vyssotski M."/>
            <person name="Ryan J.L.J."/>
            <person name="Lagutin K."/>
            <person name="McDonald I.R."/>
            <person name="Stott M.B."/>
        </authorList>
    </citation>
    <scope>NUCLEOTIDE SEQUENCE [LARGE SCALE GENOMIC DNA]</scope>
    <source>
        <strain evidence="11">DSM 23976 / ICMP 18418 / T49</strain>
    </source>
</reference>
<dbReference type="Gene3D" id="3.40.50.720">
    <property type="entry name" value="NAD(P)-binding Rossmann-like Domain"/>
    <property type="match status" value="1"/>
</dbReference>
<dbReference type="STRING" id="454171.CP488_02682"/>
<evidence type="ECO:0000256" key="4">
    <source>
        <dbReference type="ARBA" id="ARBA00022857"/>
    </source>
</evidence>
<comment type="function">
    <text evidence="7">Catalyzes the oxidation of glucose 6-phosphate to 6-phosphogluconolactone.</text>
</comment>
<gene>
    <name evidence="7" type="primary">zwf</name>
    <name evidence="10" type="ORF">CCALI_01415</name>
</gene>
<proteinExistence type="inferred from homology"/>